<sequence length="97" mass="11091">MHTLLIVLAASCAVSAASNSQEFRDFYCGRRLATALAVVCESNMIKRSEIYNSLDTIEMRWPWLAPLRARRLGRSKRQIVSECCEKRCSHEEMSAYC</sequence>
<keyword evidence="5" id="KW-1015">Disulfide bond</keyword>
<evidence type="ECO:0000313" key="9">
    <source>
        <dbReference type="EMBL" id="CAH0715789.1"/>
    </source>
</evidence>
<dbReference type="InterPro" id="IPR022353">
    <property type="entry name" value="Insulin_CS"/>
</dbReference>
<proteinExistence type="inferred from homology"/>
<keyword evidence="6" id="KW-0964">Secreted</keyword>
<dbReference type="AlphaFoldDB" id="A0A8J9UA02"/>
<dbReference type="InterPro" id="IPR022352">
    <property type="entry name" value="Ins/IGF/rlx"/>
</dbReference>
<comment type="subcellular location">
    <subcellularLocation>
        <location evidence="6">Secreted</location>
    </subcellularLocation>
</comment>
<dbReference type="GO" id="GO:0005179">
    <property type="term" value="F:hormone activity"/>
    <property type="evidence" value="ECO:0007669"/>
    <property type="project" value="InterPro"/>
</dbReference>
<comment type="subunit">
    <text evidence="2">Heterodimer of a B chain and an A chain linked by two disulfide bonds.</text>
</comment>
<dbReference type="OrthoDB" id="10019596at2759"/>
<dbReference type="Gene3D" id="1.10.100.10">
    <property type="entry name" value="Insulin-like"/>
    <property type="match status" value="1"/>
</dbReference>
<keyword evidence="3" id="KW-0165">Cleavage on pair of basic residues</keyword>
<dbReference type="SUPFAM" id="SSF56994">
    <property type="entry name" value="Insulin-like"/>
    <property type="match status" value="1"/>
</dbReference>
<name>A0A8J9UA02_9NEOP</name>
<keyword evidence="10" id="KW-1185">Reference proteome</keyword>
<evidence type="ECO:0000256" key="1">
    <source>
        <dbReference type="ARBA" id="ARBA00009034"/>
    </source>
</evidence>
<organism evidence="9 10">
    <name type="scientific">Brenthis ino</name>
    <name type="common">lesser marbled fritillary</name>
    <dbReference type="NCBI Taxonomy" id="405034"/>
    <lineage>
        <taxon>Eukaryota</taxon>
        <taxon>Metazoa</taxon>
        <taxon>Ecdysozoa</taxon>
        <taxon>Arthropoda</taxon>
        <taxon>Hexapoda</taxon>
        <taxon>Insecta</taxon>
        <taxon>Pterygota</taxon>
        <taxon>Neoptera</taxon>
        <taxon>Endopterygota</taxon>
        <taxon>Lepidoptera</taxon>
        <taxon>Glossata</taxon>
        <taxon>Ditrysia</taxon>
        <taxon>Papilionoidea</taxon>
        <taxon>Nymphalidae</taxon>
        <taxon>Heliconiinae</taxon>
        <taxon>Argynnini</taxon>
        <taxon>Brenthis</taxon>
    </lineage>
</organism>
<dbReference type="Pfam" id="PF00049">
    <property type="entry name" value="Insulin"/>
    <property type="match status" value="1"/>
</dbReference>
<dbReference type="PANTHER" id="PTHR13647:SF4">
    <property type="entry name" value="INSULIN-LIKE PEPTIDE 1-RELATED"/>
    <property type="match status" value="1"/>
</dbReference>
<feature type="domain" description="Insulin-like" evidence="8">
    <location>
        <begin position="25"/>
        <end position="97"/>
    </location>
</feature>
<evidence type="ECO:0000256" key="6">
    <source>
        <dbReference type="RuleBase" id="RU000406"/>
    </source>
</evidence>
<feature type="non-terminal residue" evidence="9">
    <location>
        <position position="97"/>
    </location>
</feature>
<evidence type="ECO:0000256" key="4">
    <source>
        <dbReference type="ARBA" id="ARBA00022729"/>
    </source>
</evidence>
<keyword evidence="4 7" id="KW-0732">Signal</keyword>
<evidence type="ECO:0000259" key="8">
    <source>
        <dbReference type="SMART" id="SM00078"/>
    </source>
</evidence>
<evidence type="ECO:0000256" key="3">
    <source>
        <dbReference type="ARBA" id="ARBA00022685"/>
    </source>
</evidence>
<feature type="chain" id="PRO_5035474491" description="Insulin-like domain-containing protein" evidence="7">
    <location>
        <begin position="17"/>
        <end position="97"/>
    </location>
</feature>
<dbReference type="InterPro" id="IPR036438">
    <property type="entry name" value="Insulin-like_sf"/>
</dbReference>
<accession>A0A8J9UA02</accession>
<protein>
    <recommendedName>
        <fullName evidence="8">Insulin-like domain-containing protein</fullName>
    </recommendedName>
</protein>
<dbReference type="PROSITE" id="PS00262">
    <property type="entry name" value="INSULIN"/>
    <property type="match status" value="1"/>
</dbReference>
<dbReference type="InterPro" id="IPR016179">
    <property type="entry name" value="Insulin-like"/>
</dbReference>
<reference evidence="9" key="1">
    <citation type="submission" date="2021-12" db="EMBL/GenBank/DDBJ databases">
        <authorList>
            <person name="Martin H S."/>
        </authorList>
    </citation>
    <scope>NUCLEOTIDE SEQUENCE</scope>
</reference>
<evidence type="ECO:0000256" key="2">
    <source>
        <dbReference type="ARBA" id="ARBA00011207"/>
    </source>
</evidence>
<dbReference type="EMBL" id="OV170230">
    <property type="protein sequence ID" value="CAH0715789.1"/>
    <property type="molecule type" value="Genomic_DNA"/>
</dbReference>
<gene>
    <name evidence="9" type="ORF">BINO364_LOCUS2670</name>
</gene>
<dbReference type="Proteomes" id="UP000838878">
    <property type="component" value="Chromosome 10"/>
</dbReference>
<comment type="similarity">
    <text evidence="1 6">Belongs to the insulin family.</text>
</comment>
<dbReference type="PRINTS" id="PR00276">
    <property type="entry name" value="INSULINFAMLY"/>
</dbReference>
<evidence type="ECO:0000256" key="7">
    <source>
        <dbReference type="SAM" id="SignalP"/>
    </source>
</evidence>
<evidence type="ECO:0000313" key="10">
    <source>
        <dbReference type="Proteomes" id="UP000838878"/>
    </source>
</evidence>
<dbReference type="GO" id="GO:0005576">
    <property type="term" value="C:extracellular region"/>
    <property type="evidence" value="ECO:0007669"/>
    <property type="project" value="UniProtKB-SubCell"/>
</dbReference>
<dbReference type="PANTHER" id="PTHR13647">
    <property type="entry name" value="INSULIN-LIKE PEPTIDE 2-RELATED"/>
    <property type="match status" value="1"/>
</dbReference>
<dbReference type="SMART" id="SM00078">
    <property type="entry name" value="IlGF"/>
    <property type="match status" value="1"/>
</dbReference>
<dbReference type="CDD" id="cd04366">
    <property type="entry name" value="IlGF_insulin_bombyxin_like"/>
    <property type="match status" value="1"/>
</dbReference>
<evidence type="ECO:0000256" key="5">
    <source>
        <dbReference type="ARBA" id="ARBA00023157"/>
    </source>
</evidence>
<feature type="signal peptide" evidence="7">
    <location>
        <begin position="1"/>
        <end position="16"/>
    </location>
</feature>